<keyword evidence="2" id="KW-1133">Transmembrane helix</keyword>
<feature type="compositionally biased region" description="Pro residues" evidence="1">
    <location>
        <begin position="214"/>
        <end position="223"/>
    </location>
</feature>
<keyword evidence="5" id="KW-1185">Reference proteome</keyword>
<dbReference type="AlphaFoldDB" id="A0A0S3SBJ7"/>
<dbReference type="Proteomes" id="UP000291084">
    <property type="component" value="Chromosome 6"/>
</dbReference>
<sequence>MKLKNIMELTRPNYAVVYVILLCALAQGGSEGKGGKEDESSRVGGGASIIYVHRLKVANDGKPCRKQLIDRNLDLHPLEGSGDIKSIKSNINRETNFLPLHIKRKTLDGKRTSSSPVSEKGSSRYLSTEHSGSTLGVERGHGRNLLADSPKKQTAPSPSPTPASSPLSPSNGPTPARSPLSPSHAPTPATSPPSTPPPTPKKKDLPLPKDMFAPFPPLPPIARSPPKNSKPTVQTPAPPTSSADDKKKKTIILATTLSGVVILIGLFLCYRETKKKRSDRDDRPLLVLTSDDYTGGTRKVVQLGNSRRDEYGIGDGKNPSNVRNLSSRKGVDVNVSMVDIASSSSEGGRKLTVSPSVKSD</sequence>
<feature type="non-terminal residue" evidence="4">
    <location>
        <position position="360"/>
    </location>
</feature>
<gene>
    <name evidence="4" type="primary">Vigan.06G144600</name>
    <name evidence="4" type="ORF">VIGAN_06144600</name>
</gene>
<keyword evidence="2" id="KW-0812">Transmembrane</keyword>
<feature type="compositionally biased region" description="Polar residues" evidence="1">
    <location>
        <begin position="226"/>
        <end position="235"/>
    </location>
</feature>
<feature type="compositionally biased region" description="Polar residues" evidence="1">
    <location>
        <begin position="318"/>
        <end position="327"/>
    </location>
</feature>
<evidence type="ECO:0000313" key="4">
    <source>
        <dbReference type="EMBL" id="BAT90241.1"/>
    </source>
</evidence>
<feature type="region of interest" description="Disordered" evidence="1">
    <location>
        <begin position="107"/>
        <end position="246"/>
    </location>
</feature>
<feature type="compositionally biased region" description="Polar residues" evidence="1">
    <location>
        <begin position="124"/>
        <end position="134"/>
    </location>
</feature>
<dbReference type="EMBL" id="AP015039">
    <property type="protein sequence ID" value="BAT90241.1"/>
    <property type="molecule type" value="Genomic_DNA"/>
</dbReference>
<proteinExistence type="predicted"/>
<evidence type="ECO:0000313" key="5">
    <source>
        <dbReference type="Proteomes" id="UP000291084"/>
    </source>
</evidence>
<evidence type="ECO:0000256" key="2">
    <source>
        <dbReference type="SAM" id="Phobius"/>
    </source>
</evidence>
<protein>
    <submittedName>
        <fullName evidence="4">Uncharacterized protein</fullName>
    </submittedName>
</protein>
<name>A0A0S3SBJ7_PHAAN</name>
<keyword evidence="2" id="KW-0472">Membrane</keyword>
<feature type="region of interest" description="Disordered" evidence="1">
    <location>
        <begin position="308"/>
        <end position="328"/>
    </location>
</feature>
<accession>A0A0S3SBJ7</accession>
<keyword evidence="3" id="KW-0732">Signal</keyword>
<reference evidence="4 5" key="1">
    <citation type="journal article" date="2015" name="Sci. Rep.">
        <title>The power of single molecule real-time sequencing technology in the de novo assembly of a eukaryotic genome.</title>
        <authorList>
            <person name="Sakai H."/>
            <person name="Naito K."/>
            <person name="Ogiso-Tanaka E."/>
            <person name="Takahashi Y."/>
            <person name="Iseki K."/>
            <person name="Muto C."/>
            <person name="Satou K."/>
            <person name="Teruya K."/>
            <person name="Shiroma A."/>
            <person name="Shimoji M."/>
            <person name="Hirano T."/>
            <person name="Itoh T."/>
            <person name="Kaga A."/>
            <person name="Tomooka N."/>
        </authorList>
    </citation>
    <scope>NUCLEOTIDE SEQUENCE [LARGE SCALE GENOMIC DNA]</scope>
    <source>
        <strain evidence="5">cv. Shumari</strain>
    </source>
</reference>
<evidence type="ECO:0000256" key="3">
    <source>
        <dbReference type="SAM" id="SignalP"/>
    </source>
</evidence>
<feature type="compositionally biased region" description="Pro residues" evidence="1">
    <location>
        <begin position="189"/>
        <end position="199"/>
    </location>
</feature>
<feature type="compositionally biased region" description="Low complexity" evidence="1">
    <location>
        <begin position="178"/>
        <end position="188"/>
    </location>
</feature>
<organism evidence="4 5">
    <name type="scientific">Vigna angularis var. angularis</name>
    <dbReference type="NCBI Taxonomy" id="157739"/>
    <lineage>
        <taxon>Eukaryota</taxon>
        <taxon>Viridiplantae</taxon>
        <taxon>Streptophyta</taxon>
        <taxon>Embryophyta</taxon>
        <taxon>Tracheophyta</taxon>
        <taxon>Spermatophyta</taxon>
        <taxon>Magnoliopsida</taxon>
        <taxon>eudicotyledons</taxon>
        <taxon>Gunneridae</taxon>
        <taxon>Pentapetalae</taxon>
        <taxon>rosids</taxon>
        <taxon>fabids</taxon>
        <taxon>Fabales</taxon>
        <taxon>Fabaceae</taxon>
        <taxon>Papilionoideae</taxon>
        <taxon>50 kb inversion clade</taxon>
        <taxon>NPAAA clade</taxon>
        <taxon>indigoferoid/millettioid clade</taxon>
        <taxon>Phaseoleae</taxon>
        <taxon>Vigna</taxon>
    </lineage>
</organism>
<feature type="chain" id="PRO_5006618025" evidence="3">
    <location>
        <begin position="29"/>
        <end position="360"/>
    </location>
</feature>
<feature type="signal peptide" evidence="3">
    <location>
        <begin position="1"/>
        <end position="28"/>
    </location>
</feature>
<evidence type="ECO:0000256" key="1">
    <source>
        <dbReference type="SAM" id="MobiDB-lite"/>
    </source>
</evidence>
<feature type="transmembrane region" description="Helical" evidence="2">
    <location>
        <begin position="251"/>
        <end position="270"/>
    </location>
</feature>